<sequence>MNQAANLAMFAYKRAKPSHQLIELVKRSIGDVNYRGRITIRFQDSSYHPKGGGFHPVSITVEVKGSHIDLMEITDLIYEETGTPELVPDLAFDFANDVAFARFSGWLGMYLQETTELYGMWECNFIAYVEMSAYDQVQVKYS</sequence>
<dbReference type="AlphaFoldDB" id="A0A066UTD3"/>
<dbReference type="PANTHER" id="PTHR38978:SF2">
    <property type="entry name" value="DUF2787 DOMAIN-CONTAINING PROTEIN"/>
    <property type="match status" value="1"/>
</dbReference>
<proteinExistence type="predicted"/>
<dbReference type="RefSeq" id="WP_032549385.1">
    <property type="nucleotide sequence ID" value="NZ_JFFR01000002.1"/>
</dbReference>
<keyword evidence="2" id="KW-1185">Reference proteome</keyword>
<evidence type="ECO:0000313" key="1">
    <source>
        <dbReference type="EMBL" id="KDN30355.1"/>
    </source>
</evidence>
<evidence type="ECO:0000313" key="2">
    <source>
        <dbReference type="Proteomes" id="UP000027219"/>
    </source>
</evidence>
<dbReference type="EMBL" id="JFFR01000002">
    <property type="protein sequence ID" value="KDN30355.1"/>
    <property type="molecule type" value="Genomic_DNA"/>
</dbReference>
<reference evidence="1 2" key="1">
    <citation type="submission" date="2014-02" db="EMBL/GenBank/DDBJ databases">
        <title>Vibrio fortis Dalian14 Genome Sequencing.</title>
        <authorList>
            <person name="Wang Y."/>
            <person name="Song L."/>
            <person name="Liu G."/>
            <person name="Ding J."/>
        </authorList>
    </citation>
    <scope>NUCLEOTIDE SEQUENCE [LARGE SCALE GENOMIC DNA]</scope>
    <source>
        <strain evidence="1 2">Dalian14</strain>
    </source>
</reference>
<dbReference type="PANTHER" id="PTHR38978">
    <property type="entry name" value="DUF2787 DOMAIN-CONTAINING PROTEIN"/>
    <property type="match status" value="1"/>
</dbReference>
<dbReference type="Gene3D" id="3.10.450.430">
    <property type="entry name" value="Protein of unknown function DUF2787"/>
    <property type="match status" value="1"/>
</dbReference>
<evidence type="ECO:0008006" key="3">
    <source>
        <dbReference type="Google" id="ProtNLM"/>
    </source>
</evidence>
<dbReference type="STRING" id="212667.VFDL14_06405"/>
<comment type="caution">
    <text evidence="1">The sequence shown here is derived from an EMBL/GenBank/DDBJ whole genome shotgun (WGS) entry which is preliminary data.</text>
</comment>
<accession>A0A066UTD3</accession>
<dbReference type="Pfam" id="PF10980">
    <property type="entry name" value="DUF2787"/>
    <property type="match status" value="1"/>
</dbReference>
<dbReference type="InterPro" id="IPR021248">
    <property type="entry name" value="DUF2787"/>
</dbReference>
<dbReference type="OrthoDB" id="5589278at2"/>
<protein>
    <recommendedName>
        <fullName evidence="3">DUF2787 domain-containing protein</fullName>
    </recommendedName>
</protein>
<gene>
    <name evidence="1" type="ORF">VFDL14_06405</name>
</gene>
<name>A0A066UTD3_9VIBR</name>
<dbReference type="Proteomes" id="UP000027219">
    <property type="component" value="Unassembled WGS sequence"/>
</dbReference>
<organism evidence="1 2">
    <name type="scientific">Vibrio fortis</name>
    <dbReference type="NCBI Taxonomy" id="212667"/>
    <lineage>
        <taxon>Bacteria</taxon>
        <taxon>Pseudomonadati</taxon>
        <taxon>Pseudomonadota</taxon>
        <taxon>Gammaproteobacteria</taxon>
        <taxon>Vibrionales</taxon>
        <taxon>Vibrionaceae</taxon>
        <taxon>Vibrio</taxon>
    </lineage>
</organism>